<dbReference type="EMBL" id="CP000436">
    <property type="protein sequence ID" value="ABI24570.1"/>
    <property type="molecule type" value="Genomic_DNA"/>
</dbReference>
<name>Q0I1K1_HISS1</name>
<evidence type="ECO:0000259" key="1">
    <source>
        <dbReference type="Pfam" id="PF00534"/>
    </source>
</evidence>
<proteinExistence type="predicted"/>
<dbReference type="KEGG" id="hso:HS_0292"/>
<accession>Q0I1K1</accession>
<dbReference type="Pfam" id="PF00534">
    <property type="entry name" value="Glycos_transf_1"/>
    <property type="match status" value="1"/>
</dbReference>
<dbReference type="PANTHER" id="PTHR12526:SF638">
    <property type="entry name" value="SPORE COAT PROTEIN SA"/>
    <property type="match status" value="1"/>
</dbReference>
<dbReference type="HOGENOM" id="CLU_009583_0_4_6"/>
<dbReference type="PANTHER" id="PTHR12526">
    <property type="entry name" value="GLYCOSYLTRANSFERASE"/>
    <property type="match status" value="1"/>
</dbReference>
<sequence length="348" mass="39552">MRNKMSEKQTTILIINMASDFGGGEIQTEELMLNLTNYNICFFGKSSGKFIPRLKEKAPHIKIVNLWEMLKLVFCCSSLIIHAQDGRGAHIAGFLKKISGRPVVITRHVSFPFKRKFSLSSYKNADMLVGVSQQVTENLKLLNSNCRTIYGCIKPLLENAEFEQRYFVKKHILAIAHIGNLQAVKNFQLTLSLAKNFSQIQFFIVGSGELEQELKQQAINLPNITFIPFTPYIGSVFKKVDLQIVPSHSEGLGAVILEGYQYRVSVIAHQTGGISEIVQNEKTGFLVENNDPMIYHKILTTLLDNPQKLCELKQNVERYIFEHDFSARRMALEYEQVYSAILANRTQK</sequence>
<dbReference type="eggNOG" id="COG0438">
    <property type="taxonomic scope" value="Bacteria"/>
</dbReference>
<dbReference type="Gene3D" id="3.40.50.2000">
    <property type="entry name" value="Glycogen Phosphorylase B"/>
    <property type="match status" value="2"/>
</dbReference>
<organism evidence="2">
    <name type="scientific">Histophilus somni (strain 129Pt)</name>
    <name type="common">Haemophilus somnus</name>
    <dbReference type="NCBI Taxonomy" id="205914"/>
    <lineage>
        <taxon>Bacteria</taxon>
        <taxon>Pseudomonadati</taxon>
        <taxon>Pseudomonadota</taxon>
        <taxon>Gammaproteobacteria</taxon>
        <taxon>Pasteurellales</taxon>
        <taxon>Pasteurellaceae</taxon>
        <taxon>Histophilus</taxon>
    </lineage>
</organism>
<gene>
    <name evidence="2" type="ordered locus">HS_0292</name>
</gene>
<protein>
    <submittedName>
        <fullName evidence="2">Glycosyltransferase</fullName>
    </submittedName>
</protein>
<dbReference type="GO" id="GO:1901135">
    <property type="term" value="P:carbohydrate derivative metabolic process"/>
    <property type="evidence" value="ECO:0007669"/>
    <property type="project" value="UniProtKB-ARBA"/>
</dbReference>
<dbReference type="SUPFAM" id="SSF53756">
    <property type="entry name" value="UDP-Glycosyltransferase/glycogen phosphorylase"/>
    <property type="match status" value="1"/>
</dbReference>
<dbReference type="GO" id="GO:0016757">
    <property type="term" value="F:glycosyltransferase activity"/>
    <property type="evidence" value="ECO:0007669"/>
    <property type="project" value="InterPro"/>
</dbReference>
<dbReference type="CAZy" id="GT4">
    <property type="family name" value="Glycosyltransferase Family 4"/>
</dbReference>
<dbReference type="AlphaFoldDB" id="Q0I1K1"/>
<keyword evidence="2" id="KW-0808">Transferase</keyword>
<feature type="domain" description="Glycosyl transferase family 1" evidence="1">
    <location>
        <begin position="175"/>
        <end position="316"/>
    </location>
</feature>
<reference evidence="2" key="1">
    <citation type="submission" date="2006-08" db="EMBL/GenBank/DDBJ databases">
        <title>Complete genome sequence of Haemophilus somnus 129PT.</title>
        <authorList>
            <person name="Copeland A."/>
            <person name="Lucas S."/>
            <person name="Lapidus A."/>
            <person name="Barry K."/>
            <person name="Glavina del Rio T."/>
            <person name="Hammon N."/>
            <person name="Dalin E."/>
            <person name="Tice H."/>
            <person name="Pitluck S."/>
            <person name="Brettin T.S."/>
            <person name="Bruce D."/>
            <person name="Challacombe J.F."/>
            <person name="Chertkov O."/>
            <person name="Detter J.C."/>
            <person name="Gilna P."/>
            <person name="Han S."/>
            <person name="Misra M."/>
            <person name="Tapia R."/>
            <person name="Thayer N.N."/>
            <person name="Xie G."/>
            <person name="Inzana T.J."/>
            <person name="Duncan A.J."/>
            <person name="Siddaramppa S."/>
            <person name="Richardson P."/>
        </authorList>
    </citation>
    <scope>NUCLEOTIDE SEQUENCE</scope>
    <source>
        <strain evidence="2">129PT</strain>
    </source>
</reference>
<dbReference type="InterPro" id="IPR001296">
    <property type="entry name" value="Glyco_trans_1"/>
</dbReference>
<evidence type="ECO:0000313" key="2">
    <source>
        <dbReference type="EMBL" id="ABI24570.1"/>
    </source>
</evidence>
<dbReference type="CDD" id="cd03801">
    <property type="entry name" value="GT4_PimA-like"/>
    <property type="match status" value="1"/>
</dbReference>